<feature type="chain" id="PRO_5037758003" description="Secreted protein" evidence="1">
    <location>
        <begin position="28"/>
        <end position="126"/>
    </location>
</feature>
<gene>
    <name evidence="2" type="ORF">GCM10017771_42870</name>
</gene>
<reference evidence="2" key="2">
    <citation type="submission" date="2020-09" db="EMBL/GenBank/DDBJ databases">
        <authorList>
            <person name="Sun Q."/>
            <person name="Zhou Y."/>
        </authorList>
    </citation>
    <scope>NUCLEOTIDE SEQUENCE</scope>
    <source>
        <strain evidence="2">CGMCC 4.7403</strain>
    </source>
</reference>
<keyword evidence="1" id="KW-0732">Signal</keyword>
<dbReference type="AlphaFoldDB" id="A0A919D9W6"/>
<proteinExistence type="predicted"/>
<evidence type="ECO:0000313" key="2">
    <source>
        <dbReference type="EMBL" id="GHE27912.1"/>
    </source>
</evidence>
<evidence type="ECO:0008006" key="4">
    <source>
        <dbReference type="Google" id="ProtNLM"/>
    </source>
</evidence>
<dbReference type="PROSITE" id="PS51257">
    <property type="entry name" value="PROKAR_LIPOPROTEIN"/>
    <property type="match status" value="1"/>
</dbReference>
<protein>
    <recommendedName>
        <fullName evidence="4">Secreted protein</fullName>
    </recommendedName>
</protein>
<keyword evidence="3" id="KW-1185">Reference proteome</keyword>
<sequence>MRFRWLVATAGLAAAIGTTVASPSASAAAGCWQHADGIRYWCNNVSGAPVYGSIGNSRLYPNPDVVVGTMYSNPSWFYCKVDGQAYVGGPHPTRWLRTVADNGQYGWMKDTAIYSETDPVRDCYPT</sequence>
<feature type="signal peptide" evidence="1">
    <location>
        <begin position="1"/>
        <end position="27"/>
    </location>
</feature>
<reference evidence="2" key="1">
    <citation type="journal article" date="2014" name="Int. J. Syst. Evol. Microbiol.">
        <title>Complete genome sequence of Corynebacterium casei LMG S-19264T (=DSM 44701T), isolated from a smear-ripened cheese.</title>
        <authorList>
            <consortium name="US DOE Joint Genome Institute (JGI-PGF)"/>
            <person name="Walter F."/>
            <person name="Albersmeier A."/>
            <person name="Kalinowski J."/>
            <person name="Ruckert C."/>
        </authorList>
    </citation>
    <scope>NUCLEOTIDE SEQUENCE</scope>
    <source>
        <strain evidence="2">CGMCC 4.7403</strain>
    </source>
</reference>
<accession>A0A919D9W6</accession>
<comment type="caution">
    <text evidence="2">The sequence shown here is derived from an EMBL/GenBank/DDBJ whole genome shotgun (WGS) entry which is preliminary data.</text>
</comment>
<evidence type="ECO:0000313" key="3">
    <source>
        <dbReference type="Proteomes" id="UP000603227"/>
    </source>
</evidence>
<organism evidence="2 3">
    <name type="scientific">Streptomyces capitiformicae</name>
    <dbReference type="NCBI Taxonomy" id="2014920"/>
    <lineage>
        <taxon>Bacteria</taxon>
        <taxon>Bacillati</taxon>
        <taxon>Actinomycetota</taxon>
        <taxon>Actinomycetes</taxon>
        <taxon>Kitasatosporales</taxon>
        <taxon>Streptomycetaceae</taxon>
        <taxon>Streptomyces</taxon>
    </lineage>
</organism>
<dbReference type="EMBL" id="BNAT01000014">
    <property type="protein sequence ID" value="GHE27912.1"/>
    <property type="molecule type" value="Genomic_DNA"/>
</dbReference>
<name>A0A919D9W6_9ACTN</name>
<evidence type="ECO:0000256" key="1">
    <source>
        <dbReference type="SAM" id="SignalP"/>
    </source>
</evidence>
<dbReference type="Proteomes" id="UP000603227">
    <property type="component" value="Unassembled WGS sequence"/>
</dbReference>
<dbReference type="RefSeq" id="WP_189784088.1">
    <property type="nucleotide sequence ID" value="NZ_BNAT01000014.1"/>
</dbReference>